<name>A0A926NPU6_9SPHI</name>
<reference evidence="2" key="1">
    <citation type="submission" date="2020-09" db="EMBL/GenBank/DDBJ databases">
        <title>Novel species of Mucilaginibacter isolated from a glacier on the Tibetan Plateau.</title>
        <authorList>
            <person name="Liu Q."/>
            <person name="Xin Y.-H."/>
        </authorList>
    </citation>
    <scope>NUCLEOTIDE SEQUENCE</scope>
    <source>
        <strain evidence="2">ZB1P21</strain>
    </source>
</reference>
<dbReference type="RefSeq" id="WP_191162844.1">
    <property type="nucleotide sequence ID" value="NZ_JACWMX010000003.1"/>
</dbReference>
<keyword evidence="1" id="KW-1133">Transmembrane helix</keyword>
<keyword evidence="1" id="KW-0812">Transmembrane</keyword>
<organism evidence="2 3">
    <name type="scientific">Mucilaginibacter glaciei</name>
    <dbReference type="NCBI Taxonomy" id="2772109"/>
    <lineage>
        <taxon>Bacteria</taxon>
        <taxon>Pseudomonadati</taxon>
        <taxon>Bacteroidota</taxon>
        <taxon>Sphingobacteriia</taxon>
        <taxon>Sphingobacteriales</taxon>
        <taxon>Sphingobacteriaceae</taxon>
        <taxon>Mucilaginibacter</taxon>
    </lineage>
</organism>
<dbReference type="EMBL" id="JACWMX010000003">
    <property type="protein sequence ID" value="MBD1393183.1"/>
    <property type="molecule type" value="Genomic_DNA"/>
</dbReference>
<gene>
    <name evidence="2" type="ORF">IDJ76_08735</name>
</gene>
<keyword evidence="1" id="KW-0472">Membrane</keyword>
<sequence length="64" mass="7670">MNIYYTTGIIILSLAGILIAGVIFFSFLKYIKKHYYPNWKFPDYISVGYAEYLYYKFIKRGQDH</sequence>
<comment type="caution">
    <text evidence="2">The sequence shown here is derived from an EMBL/GenBank/DDBJ whole genome shotgun (WGS) entry which is preliminary data.</text>
</comment>
<dbReference type="AlphaFoldDB" id="A0A926NPU6"/>
<evidence type="ECO:0000256" key="1">
    <source>
        <dbReference type="SAM" id="Phobius"/>
    </source>
</evidence>
<evidence type="ECO:0000313" key="2">
    <source>
        <dbReference type="EMBL" id="MBD1393183.1"/>
    </source>
</evidence>
<protein>
    <submittedName>
        <fullName evidence="2">Uncharacterized protein</fullName>
    </submittedName>
</protein>
<feature type="transmembrane region" description="Helical" evidence="1">
    <location>
        <begin position="6"/>
        <end position="28"/>
    </location>
</feature>
<proteinExistence type="predicted"/>
<accession>A0A926NPU6</accession>
<dbReference type="Proteomes" id="UP000619078">
    <property type="component" value="Unassembled WGS sequence"/>
</dbReference>
<evidence type="ECO:0000313" key="3">
    <source>
        <dbReference type="Proteomes" id="UP000619078"/>
    </source>
</evidence>
<keyword evidence="3" id="KW-1185">Reference proteome</keyword>